<dbReference type="AlphaFoldDB" id="A0A5Q5BFD2"/>
<proteinExistence type="predicted"/>
<name>A0A5Q5BFD2_MYCSS</name>
<accession>A0A5Q5BFD2</accession>
<evidence type="ECO:0008006" key="3">
    <source>
        <dbReference type="Google" id="ProtNLM"/>
    </source>
</evidence>
<gene>
    <name evidence="2" type="ordered locus">Mmcs_0776</name>
</gene>
<organism evidence="2">
    <name type="scientific">Mycobacterium sp. (strain MCS)</name>
    <dbReference type="NCBI Taxonomy" id="164756"/>
    <lineage>
        <taxon>Bacteria</taxon>
        <taxon>Bacillati</taxon>
        <taxon>Actinomycetota</taxon>
        <taxon>Actinomycetes</taxon>
        <taxon>Mycobacteriales</taxon>
        <taxon>Mycobacteriaceae</taxon>
        <taxon>Mycobacterium</taxon>
    </lineage>
</organism>
<sequence length="185" mass="19194" precursor="true">MTTNRPGELMRAALAVTLLVCTIALGGCSMSEPTGGGGDQVADPMTDEQAEAQVVDVGRQLRTVAGLQDVGGGFSFESCNDQGEPPYRGLVEMSAQLPPGTDTDTYARRVADAMVAAGWTDGPPPGKKPFGTVIHRDGVMVVMGPGNVDGLLAFTISGECRNTTDHRDDGKTVGRDVTPELLSGS</sequence>
<dbReference type="EMBL" id="CP000384">
    <property type="protein sequence ID" value="ABG06896.1"/>
    <property type="molecule type" value="Genomic_DNA"/>
</dbReference>
<feature type="region of interest" description="Disordered" evidence="1">
    <location>
        <begin position="161"/>
        <end position="185"/>
    </location>
</feature>
<feature type="compositionally biased region" description="Basic and acidic residues" evidence="1">
    <location>
        <begin position="162"/>
        <end position="178"/>
    </location>
</feature>
<reference evidence="2" key="1">
    <citation type="submission" date="2006-06" db="EMBL/GenBank/DDBJ databases">
        <title>Complete sequence of chromosome of Mycobacterium sp. MCS.</title>
        <authorList>
            <consortium name="US DOE Joint Genome Institute"/>
            <person name="Copeland A."/>
            <person name="Lucas S."/>
            <person name="Lapidus A."/>
            <person name="Barry K."/>
            <person name="Detter J.C."/>
            <person name="Glavina del Rio T."/>
            <person name="Hammon N."/>
            <person name="Israni S."/>
            <person name="Dalin E."/>
            <person name="Tice H."/>
            <person name="Pitluck S."/>
            <person name="Martinez M."/>
            <person name="Schmutz J."/>
            <person name="Larimer F."/>
            <person name="Land M."/>
            <person name="Hauser L."/>
            <person name="Kyrpides N."/>
            <person name="Kim E."/>
            <person name="Miller C.D."/>
            <person name="Hughes J.E."/>
            <person name="Anderson A.J."/>
            <person name="Sims R.C."/>
            <person name="Richardson P."/>
        </authorList>
    </citation>
    <scope>NUCLEOTIDE SEQUENCE [LARGE SCALE GENOMIC DNA]</scope>
    <source>
        <strain evidence="2">MCS</strain>
    </source>
</reference>
<dbReference type="PROSITE" id="PS51257">
    <property type="entry name" value="PROKAR_LIPOPROTEIN"/>
    <property type="match status" value="1"/>
</dbReference>
<protein>
    <recommendedName>
        <fullName evidence="3">Lipoprotein LppJ</fullName>
    </recommendedName>
</protein>
<dbReference type="KEGG" id="mmc:Mmcs_0776"/>
<evidence type="ECO:0000256" key="1">
    <source>
        <dbReference type="SAM" id="MobiDB-lite"/>
    </source>
</evidence>
<evidence type="ECO:0000313" key="2">
    <source>
        <dbReference type="EMBL" id="ABG06896.1"/>
    </source>
</evidence>